<evidence type="ECO:0000313" key="4">
    <source>
        <dbReference type="Proteomes" id="UP000198688"/>
    </source>
</evidence>
<dbReference type="Gene3D" id="3.40.50.850">
    <property type="entry name" value="Isochorismatase-like"/>
    <property type="match status" value="1"/>
</dbReference>
<proteinExistence type="predicted"/>
<dbReference type="SUPFAM" id="SSF52499">
    <property type="entry name" value="Isochorismatase-like hydrolases"/>
    <property type="match status" value="1"/>
</dbReference>
<dbReference type="OrthoDB" id="7500697at2"/>
<keyword evidence="4" id="KW-1185">Reference proteome</keyword>
<dbReference type="AlphaFoldDB" id="A0A1H1ZRQ1"/>
<sequence>MIFGGHLDPGERPALLLIDPARAYTEPGSPLYAGVEDAVDRMRELLALVRAAGLPVIITRVRHEQPGDGGLFARKVPGSAAFAAGNPLAEPIAGLEHRPGEMLLTKQYPSAFFGTALAASLTARRIDTLLIAGLSTSGCVRASALDALQHGFVPLVVREAVGDRDPAIHEANLNDIAAKIADVVLMNDLPYLKKGVTP</sequence>
<dbReference type="InterPro" id="IPR050272">
    <property type="entry name" value="Isochorismatase-like_hydrls"/>
</dbReference>
<gene>
    <name evidence="3" type="ORF">SAMN04489716_3466</name>
</gene>
<keyword evidence="1 3" id="KW-0378">Hydrolase</keyword>
<accession>A0A1H1ZRQ1</accession>
<dbReference type="InterPro" id="IPR036380">
    <property type="entry name" value="Isochorismatase-like_sf"/>
</dbReference>
<evidence type="ECO:0000313" key="3">
    <source>
        <dbReference type="EMBL" id="SDT36465.1"/>
    </source>
</evidence>
<reference evidence="3 4" key="1">
    <citation type="submission" date="2016-10" db="EMBL/GenBank/DDBJ databases">
        <authorList>
            <person name="de Groot N.N."/>
        </authorList>
    </citation>
    <scope>NUCLEOTIDE SEQUENCE [LARGE SCALE GENOMIC DNA]</scope>
    <source>
        <strain evidence="3 4">DSM 43941</strain>
    </source>
</reference>
<evidence type="ECO:0000256" key="1">
    <source>
        <dbReference type="ARBA" id="ARBA00022801"/>
    </source>
</evidence>
<dbReference type="Pfam" id="PF00857">
    <property type="entry name" value="Isochorismatase"/>
    <property type="match status" value="1"/>
</dbReference>
<dbReference type="InterPro" id="IPR000868">
    <property type="entry name" value="Isochorismatase-like_dom"/>
</dbReference>
<organism evidence="3 4">
    <name type="scientific">Actinoplanes derwentensis</name>
    <dbReference type="NCBI Taxonomy" id="113562"/>
    <lineage>
        <taxon>Bacteria</taxon>
        <taxon>Bacillati</taxon>
        <taxon>Actinomycetota</taxon>
        <taxon>Actinomycetes</taxon>
        <taxon>Micromonosporales</taxon>
        <taxon>Micromonosporaceae</taxon>
        <taxon>Actinoplanes</taxon>
    </lineage>
</organism>
<name>A0A1H1ZRQ1_9ACTN</name>
<dbReference type="RefSeq" id="WP_092545583.1">
    <property type="nucleotide sequence ID" value="NZ_BOMJ01000074.1"/>
</dbReference>
<feature type="domain" description="Isochorismatase-like" evidence="2">
    <location>
        <begin position="14"/>
        <end position="185"/>
    </location>
</feature>
<protein>
    <submittedName>
        <fullName evidence="3">Maleamate amidohydrolase</fullName>
    </submittedName>
</protein>
<dbReference type="PANTHER" id="PTHR43540:SF1">
    <property type="entry name" value="ISOCHORISMATASE HYDROLASE"/>
    <property type="match status" value="1"/>
</dbReference>
<dbReference type="STRING" id="113562.SAMN04489716_3466"/>
<dbReference type="GO" id="GO:0016787">
    <property type="term" value="F:hydrolase activity"/>
    <property type="evidence" value="ECO:0007669"/>
    <property type="project" value="UniProtKB-KW"/>
</dbReference>
<dbReference type="EMBL" id="LT629758">
    <property type="protein sequence ID" value="SDT36465.1"/>
    <property type="molecule type" value="Genomic_DNA"/>
</dbReference>
<dbReference type="PANTHER" id="PTHR43540">
    <property type="entry name" value="PEROXYUREIDOACRYLATE/UREIDOACRYLATE AMIDOHYDROLASE-RELATED"/>
    <property type="match status" value="1"/>
</dbReference>
<evidence type="ECO:0000259" key="2">
    <source>
        <dbReference type="Pfam" id="PF00857"/>
    </source>
</evidence>
<dbReference type="Proteomes" id="UP000198688">
    <property type="component" value="Chromosome I"/>
</dbReference>